<evidence type="ECO:0000313" key="1">
    <source>
        <dbReference type="EMBL" id="EGV91223.1"/>
    </source>
</evidence>
<proteinExistence type="predicted"/>
<accession>G3IQ53</accession>
<sequence>MLCQGTLFCHVWPLWREQGSVRGGRDPAELGVVLEKRVTFLETVLLSLAASS</sequence>
<evidence type="ECO:0000313" key="2">
    <source>
        <dbReference type="Proteomes" id="UP000001075"/>
    </source>
</evidence>
<gene>
    <name evidence="1" type="ORF">I79_026144</name>
</gene>
<dbReference type="AlphaFoldDB" id="G3IQ53"/>
<name>G3IQ53_CRIGR</name>
<protein>
    <submittedName>
        <fullName evidence="1">Uncharacterized protein</fullName>
    </submittedName>
</protein>
<dbReference type="EMBL" id="JH026065">
    <property type="protein sequence ID" value="EGV91223.1"/>
    <property type="molecule type" value="Genomic_DNA"/>
</dbReference>
<dbReference type="Proteomes" id="UP000001075">
    <property type="component" value="Unassembled WGS sequence"/>
</dbReference>
<dbReference type="InParanoid" id="G3IQ53"/>
<reference evidence="2" key="1">
    <citation type="journal article" date="2011" name="Nat. Biotechnol.">
        <title>The genomic sequence of the Chinese hamster ovary (CHO)-K1 cell line.</title>
        <authorList>
            <person name="Xu X."/>
            <person name="Nagarajan H."/>
            <person name="Lewis N.E."/>
            <person name="Pan S."/>
            <person name="Cai Z."/>
            <person name="Liu X."/>
            <person name="Chen W."/>
            <person name="Xie M."/>
            <person name="Wang W."/>
            <person name="Hammond S."/>
            <person name="Andersen M.R."/>
            <person name="Neff N."/>
            <person name="Passarelli B."/>
            <person name="Koh W."/>
            <person name="Fan H.C."/>
            <person name="Wang J."/>
            <person name="Gui Y."/>
            <person name="Lee K.H."/>
            <person name="Betenbaugh M.J."/>
            <person name="Quake S.R."/>
            <person name="Famili I."/>
            <person name="Palsson B.O."/>
            <person name="Wang J."/>
        </authorList>
    </citation>
    <scope>NUCLEOTIDE SEQUENCE [LARGE SCALE GENOMIC DNA]</scope>
    <source>
        <strain evidence="2">CHO K1 cell line</strain>
    </source>
</reference>
<organism evidence="1 2">
    <name type="scientific">Cricetulus griseus</name>
    <name type="common">Chinese hamster</name>
    <name type="synonym">Cricetulus barabensis griseus</name>
    <dbReference type="NCBI Taxonomy" id="10029"/>
    <lineage>
        <taxon>Eukaryota</taxon>
        <taxon>Metazoa</taxon>
        <taxon>Chordata</taxon>
        <taxon>Craniata</taxon>
        <taxon>Vertebrata</taxon>
        <taxon>Euteleostomi</taxon>
        <taxon>Mammalia</taxon>
        <taxon>Eutheria</taxon>
        <taxon>Euarchontoglires</taxon>
        <taxon>Glires</taxon>
        <taxon>Rodentia</taxon>
        <taxon>Myomorpha</taxon>
        <taxon>Muroidea</taxon>
        <taxon>Cricetidae</taxon>
        <taxon>Cricetinae</taxon>
        <taxon>Cricetulus</taxon>
    </lineage>
</organism>